<evidence type="ECO:0000256" key="2">
    <source>
        <dbReference type="ARBA" id="ARBA00022472"/>
    </source>
</evidence>
<reference evidence="4" key="1">
    <citation type="submission" date="2024-10" db="EMBL/GenBank/DDBJ databases">
        <authorList>
            <person name="Ryan C."/>
        </authorList>
    </citation>
    <scope>NUCLEOTIDE SEQUENCE [LARGE SCALE GENOMIC DNA]</scope>
</reference>
<dbReference type="PANTHER" id="PTHR13068">
    <property type="entry name" value="CGI-12 PROTEIN-RELATED"/>
    <property type="match status" value="1"/>
</dbReference>
<evidence type="ECO:0000256" key="3">
    <source>
        <dbReference type="ARBA" id="ARBA00022946"/>
    </source>
</evidence>
<keyword evidence="3" id="KW-0809">Transit peptide</keyword>
<dbReference type="InterPro" id="IPR003690">
    <property type="entry name" value="MTERF"/>
</dbReference>
<keyword evidence="2" id="KW-0804">Transcription</keyword>
<dbReference type="EMBL" id="OZ075115">
    <property type="protein sequence ID" value="CAL5065037.1"/>
    <property type="molecule type" value="Genomic_DNA"/>
</dbReference>
<keyword evidence="5" id="KW-1185">Reference proteome</keyword>
<protein>
    <submittedName>
        <fullName evidence="4">Uncharacterized protein</fullName>
    </submittedName>
</protein>
<proteinExistence type="inferred from homology"/>
<dbReference type="PANTHER" id="PTHR13068:SF102">
    <property type="entry name" value="OS11G0246100 PROTEIN"/>
    <property type="match status" value="1"/>
</dbReference>
<sequence>MLLLRRHLPALFRAAPSPIHHRACPLLSTSAPASPFSLEDYLVNSCGLAPTQARETAQKAFDEISKDKKKPFEDLSHCRLNSASNPDAVLALLSSVGLSRADIAAVVVADPLLLRSSPKNIGSRLLALRDRLGLSAPQVVSFLLECPRSVRKGDIVPRLEFFISVYGSFEKFLVASKKSRTMGRCILQCDLERVVKPNIEFLRECGLSVRHIAKLNARLLVLNSERVKEFVLRAQGLGVPCSSVMFWQALRIVTQLTKEKVAARLEFLKTALGFHESQVATAVSKTPSILGISEECLHRKIQFLIKEVGLEPQYIVERPILLTFCLEKRLVPRHRVMKLLQAKGLLNSNVGFFTFAKTGEETFKWRYIDCHKDSVPSLADAYATACGGVVPSAA</sequence>
<evidence type="ECO:0000256" key="1">
    <source>
        <dbReference type="ARBA" id="ARBA00007692"/>
    </source>
</evidence>
<dbReference type="AlphaFoldDB" id="A0ABC9EXN8"/>
<organism evidence="4 5">
    <name type="scientific">Urochloa decumbens</name>
    <dbReference type="NCBI Taxonomy" id="240449"/>
    <lineage>
        <taxon>Eukaryota</taxon>
        <taxon>Viridiplantae</taxon>
        <taxon>Streptophyta</taxon>
        <taxon>Embryophyta</taxon>
        <taxon>Tracheophyta</taxon>
        <taxon>Spermatophyta</taxon>
        <taxon>Magnoliopsida</taxon>
        <taxon>Liliopsida</taxon>
        <taxon>Poales</taxon>
        <taxon>Poaceae</taxon>
        <taxon>PACMAD clade</taxon>
        <taxon>Panicoideae</taxon>
        <taxon>Panicodae</taxon>
        <taxon>Paniceae</taxon>
        <taxon>Melinidinae</taxon>
        <taxon>Urochloa</taxon>
    </lineage>
</organism>
<accession>A0ABC9EXN8</accession>
<dbReference type="InterPro" id="IPR038538">
    <property type="entry name" value="MTERF_sf"/>
</dbReference>
<comment type="similarity">
    <text evidence="1">Belongs to the mTERF family.</text>
</comment>
<evidence type="ECO:0000313" key="4">
    <source>
        <dbReference type="EMBL" id="CAL5065037.1"/>
    </source>
</evidence>
<name>A0ABC9EXN8_9POAL</name>
<dbReference type="Gene3D" id="1.25.70.10">
    <property type="entry name" value="Transcription termination factor 3, mitochondrial"/>
    <property type="match status" value="2"/>
</dbReference>
<evidence type="ECO:0000313" key="5">
    <source>
        <dbReference type="Proteomes" id="UP001497457"/>
    </source>
</evidence>
<dbReference type="FunFam" id="1.25.70.10:FF:000001">
    <property type="entry name" value="Mitochondrial transcription termination factor-like"/>
    <property type="match status" value="1"/>
</dbReference>
<dbReference type="SMART" id="SM00733">
    <property type="entry name" value="Mterf"/>
    <property type="match status" value="5"/>
</dbReference>
<keyword evidence="2" id="KW-0806">Transcription termination</keyword>
<dbReference type="Pfam" id="PF02536">
    <property type="entry name" value="mTERF"/>
    <property type="match status" value="1"/>
</dbReference>
<gene>
    <name evidence="4" type="ORF">URODEC1_LOCUS99775</name>
</gene>
<dbReference type="Proteomes" id="UP001497457">
    <property type="component" value="Chromosome 5rd"/>
</dbReference>
<keyword evidence="2" id="KW-0805">Transcription regulation</keyword>
<dbReference type="GO" id="GO:0006353">
    <property type="term" value="P:DNA-templated transcription termination"/>
    <property type="evidence" value="ECO:0007669"/>
    <property type="project" value="UniProtKB-KW"/>
</dbReference>